<dbReference type="AlphaFoldDB" id="A0A1A8VVA3"/>
<evidence type="ECO:0000313" key="3">
    <source>
        <dbReference type="Proteomes" id="UP000078560"/>
    </source>
</evidence>
<dbReference type="EMBL" id="FLQU01000357">
    <property type="protein sequence ID" value="SBS84429.1"/>
    <property type="molecule type" value="Genomic_DNA"/>
</dbReference>
<dbReference type="Proteomes" id="UP000078560">
    <property type="component" value="Unassembled WGS sequence"/>
</dbReference>
<sequence>MQYIKRKTIANFKYDDHSREKSDAGKKNIYSFRKSLRSLELERTGTCGLSNKGKKSSENIIKLKSSHRKETPNCMDKNSLNKINPKKGNVPGRDFETKHDTSAENKRGDSTSTGNSFYISKSSTSEVEPKGKATRGKGEEVEMEGDTEESQGDAEVREEDAKESDEDVEVSEEHAKESDEDTEVSEEDVAVSETDDDYSERLGIFQRQNARQGREKDIMGGRKKNIRINARQSVIERLATTNQLGHSNKCANEKLKKQFTENISSVMKKKPRKSFSIRLDKNVTYSSFMPYNKARKENMEKKLNIIRAKSQILKIAERYMSSEKIKSLNMKERSHTQSLSKNKKWHLDMGLISGPFVSKRREELKVWRRPGYIPNYLREINMKIKNNQPNEIRGKTHALSSTANVELGDPPNDRHGRWQCDHLIKRKTKRLVLRKRSSVAGFPLFENIIALNYTGGVYTWDGYRWKAVHNSCESFTSICTNKWGQVICINSKFKPGYLLNDRCFERIETWGEGFFVKIIISQKNKMWGINLRGDLQKWDTYEWTKVRKAYGIAKLKSLAFDRNNQLWLLDQRNYFYIYDGENKNWMLKNVNGVNIKDFDFNENNVLVAVANDGVIKIYKNNRWIKYGILAEMKIACLHFLRAAQSVGVK</sequence>
<proteinExistence type="predicted"/>
<accession>A0A1A8VVA3</accession>
<reference evidence="3" key="1">
    <citation type="submission" date="2016-05" db="EMBL/GenBank/DDBJ databases">
        <authorList>
            <person name="Naeem Raeece"/>
        </authorList>
    </citation>
    <scope>NUCLEOTIDE SEQUENCE [LARGE SCALE GENOMIC DNA]</scope>
</reference>
<dbReference type="SUPFAM" id="SSF101898">
    <property type="entry name" value="NHL repeat"/>
    <property type="match status" value="1"/>
</dbReference>
<feature type="compositionally biased region" description="Acidic residues" evidence="1">
    <location>
        <begin position="178"/>
        <end position="196"/>
    </location>
</feature>
<gene>
    <name evidence="2" type="ORF">POVCU2_0026060</name>
</gene>
<name>A0A1A8VVA3_PLAOA</name>
<feature type="region of interest" description="Disordered" evidence="1">
    <location>
        <begin position="64"/>
        <end position="196"/>
    </location>
</feature>
<protein>
    <submittedName>
        <fullName evidence="2">Uncharacterized protein</fullName>
    </submittedName>
</protein>
<organism evidence="2 3">
    <name type="scientific">Plasmodium ovale curtisi</name>
    <dbReference type="NCBI Taxonomy" id="864141"/>
    <lineage>
        <taxon>Eukaryota</taxon>
        <taxon>Sar</taxon>
        <taxon>Alveolata</taxon>
        <taxon>Apicomplexa</taxon>
        <taxon>Aconoidasida</taxon>
        <taxon>Haemosporida</taxon>
        <taxon>Plasmodiidae</taxon>
        <taxon>Plasmodium</taxon>
        <taxon>Plasmodium (Plasmodium)</taxon>
    </lineage>
</organism>
<feature type="compositionally biased region" description="Acidic residues" evidence="1">
    <location>
        <begin position="141"/>
        <end position="170"/>
    </location>
</feature>
<feature type="compositionally biased region" description="Polar residues" evidence="1">
    <location>
        <begin position="110"/>
        <end position="126"/>
    </location>
</feature>
<evidence type="ECO:0000256" key="1">
    <source>
        <dbReference type="SAM" id="MobiDB-lite"/>
    </source>
</evidence>
<evidence type="ECO:0000313" key="2">
    <source>
        <dbReference type="EMBL" id="SBS84429.1"/>
    </source>
</evidence>
<feature type="compositionally biased region" description="Basic and acidic residues" evidence="1">
    <location>
        <begin position="93"/>
        <end position="109"/>
    </location>
</feature>
<feature type="compositionally biased region" description="Basic and acidic residues" evidence="1">
    <location>
        <begin position="127"/>
        <end position="140"/>
    </location>
</feature>